<keyword evidence="2" id="KW-1185">Reference proteome</keyword>
<dbReference type="EMBL" id="JAYMYQ010000006">
    <property type="protein sequence ID" value="KAK7324143.1"/>
    <property type="molecule type" value="Genomic_DNA"/>
</dbReference>
<dbReference type="AlphaFoldDB" id="A0AAN9KZA0"/>
<sequence length="108" mass="12231">MQNQHLESNIRDYEARLGYHWLLLWLSLDSIPLHRPPHSHLNSEVSFSAAAHFSLLRLMVAKFELGHEATIGARFQMIQSASLRKTTIGPIATTSPRLKVVIQAPAHR</sequence>
<dbReference type="Proteomes" id="UP001367508">
    <property type="component" value="Unassembled WGS sequence"/>
</dbReference>
<evidence type="ECO:0000313" key="1">
    <source>
        <dbReference type="EMBL" id="KAK7324143.1"/>
    </source>
</evidence>
<reference evidence="1 2" key="1">
    <citation type="submission" date="2024-01" db="EMBL/GenBank/DDBJ databases">
        <title>The genomes of 5 underutilized Papilionoideae crops provide insights into root nodulation and disease resistanc.</title>
        <authorList>
            <person name="Jiang F."/>
        </authorList>
    </citation>
    <scope>NUCLEOTIDE SEQUENCE [LARGE SCALE GENOMIC DNA]</scope>
    <source>
        <strain evidence="1">LVBAO_FW01</strain>
        <tissue evidence="1">Leaves</tissue>
    </source>
</reference>
<protein>
    <submittedName>
        <fullName evidence="1">Uncharacterized protein</fullName>
    </submittedName>
</protein>
<evidence type="ECO:0000313" key="2">
    <source>
        <dbReference type="Proteomes" id="UP001367508"/>
    </source>
</evidence>
<name>A0AAN9KZA0_CANGL</name>
<gene>
    <name evidence="1" type="ORF">VNO77_27666</name>
</gene>
<comment type="caution">
    <text evidence="1">The sequence shown here is derived from an EMBL/GenBank/DDBJ whole genome shotgun (WGS) entry which is preliminary data.</text>
</comment>
<organism evidence="1 2">
    <name type="scientific">Canavalia gladiata</name>
    <name type="common">Sword bean</name>
    <name type="synonym">Dolichos gladiatus</name>
    <dbReference type="NCBI Taxonomy" id="3824"/>
    <lineage>
        <taxon>Eukaryota</taxon>
        <taxon>Viridiplantae</taxon>
        <taxon>Streptophyta</taxon>
        <taxon>Embryophyta</taxon>
        <taxon>Tracheophyta</taxon>
        <taxon>Spermatophyta</taxon>
        <taxon>Magnoliopsida</taxon>
        <taxon>eudicotyledons</taxon>
        <taxon>Gunneridae</taxon>
        <taxon>Pentapetalae</taxon>
        <taxon>rosids</taxon>
        <taxon>fabids</taxon>
        <taxon>Fabales</taxon>
        <taxon>Fabaceae</taxon>
        <taxon>Papilionoideae</taxon>
        <taxon>50 kb inversion clade</taxon>
        <taxon>NPAAA clade</taxon>
        <taxon>indigoferoid/millettioid clade</taxon>
        <taxon>Phaseoleae</taxon>
        <taxon>Canavalia</taxon>
    </lineage>
</organism>
<accession>A0AAN9KZA0</accession>
<proteinExistence type="predicted"/>